<dbReference type="InterPro" id="IPR011747">
    <property type="entry name" value="CHP02241"/>
</dbReference>
<dbReference type="InterPro" id="IPR010667">
    <property type="entry name" value="Phage_T4_Gp19"/>
</dbReference>
<proteinExistence type="predicted"/>
<protein>
    <submittedName>
        <fullName evidence="1">Phage tail protein</fullName>
    </submittedName>
</protein>
<organism evidence="1 2">
    <name type="scientific">Candidatus Entotheonella gemina</name>
    <dbReference type="NCBI Taxonomy" id="1429439"/>
    <lineage>
        <taxon>Bacteria</taxon>
        <taxon>Pseudomonadati</taxon>
        <taxon>Nitrospinota/Tectimicrobiota group</taxon>
        <taxon>Candidatus Tectimicrobiota</taxon>
        <taxon>Candidatus Entotheonellia</taxon>
        <taxon>Candidatus Entotheonellales</taxon>
        <taxon>Candidatus Entotheonellaceae</taxon>
        <taxon>Candidatus Entotheonella</taxon>
    </lineage>
</organism>
<evidence type="ECO:0000313" key="2">
    <source>
        <dbReference type="Proteomes" id="UP000019140"/>
    </source>
</evidence>
<reference evidence="1 2" key="1">
    <citation type="journal article" date="2014" name="Nature">
        <title>An environmental bacterial taxon with a large and distinct metabolic repertoire.</title>
        <authorList>
            <person name="Wilson M.C."/>
            <person name="Mori T."/>
            <person name="Ruckert C."/>
            <person name="Uria A.R."/>
            <person name="Helf M.J."/>
            <person name="Takada K."/>
            <person name="Gernert C."/>
            <person name="Steffens U.A."/>
            <person name="Heycke N."/>
            <person name="Schmitt S."/>
            <person name="Rinke C."/>
            <person name="Helfrich E.J."/>
            <person name="Brachmann A.O."/>
            <person name="Gurgui C."/>
            <person name="Wakimoto T."/>
            <person name="Kracht M."/>
            <person name="Crusemann M."/>
            <person name="Hentschel U."/>
            <person name="Abe I."/>
            <person name="Matsunaga S."/>
            <person name="Kalinowski J."/>
            <person name="Takeyama H."/>
            <person name="Piel J."/>
        </authorList>
    </citation>
    <scope>NUCLEOTIDE SEQUENCE [LARGE SCALE GENOMIC DNA]</scope>
    <source>
        <strain evidence="2">TSY2</strain>
    </source>
</reference>
<gene>
    <name evidence="1" type="ORF">ETSY2_48160</name>
</gene>
<dbReference type="PATRIC" id="fig|1429439.4.peg.7974"/>
<dbReference type="AlphaFoldDB" id="W4LBP4"/>
<sequence length="150" mass="16584">MPSIKPPHAPDPYGGYNFYVEWDGIVHAGFRECSGLDSTTEAGLYREGTDPLNMRKLPGLNSSSNITLGRGITNNNELWQWRQQIAKGVADRRNVSIVLMDDTGAEKIRWNLSNCWPTTWTGPSFDASSGDVAIETLELAHEGVSVDTWS</sequence>
<dbReference type="Proteomes" id="UP000019140">
    <property type="component" value="Unassembled WGS sequence"/>
</dbReference>
<dbReference type="NCBIfam" id="TIGR02241">
    <property type="entry name" value="conserved hypothetical phage tail region protein"/>
    <property type="match status" value="1"/>
</dbReference>
<accession>W4LBP4</accession>
<dbReference type="PANTHER" id="PTHR38009:SF1">
    <property type="entry name" value="CONSERVED HYPOTHETICAL PHAGE TAIL PROTEIN"/>
    <property type="match status" value="1"/>
</dbReference>
<dbReference type="PANTHER" id="PTHR38009">
    <property type="entry name" value="CONSERVED HYPOTHETICAL PHAGE TAIL PROTEIN"/>
    <property type="match status" value="1"/>
</dbReference>
<keyword evidence="2" id="KW-1185">Reference proteome</keyword>
<evidence type="ECO:0000313" key="1">
    <source>
        <dbReference type="EMBL" id="ETW95402.1"/>
    </source>
</evidence>
<dbReference type="EMBL" id="AZHX01002319">
    <property type="protein sequence ID" value="ETW95402.1"/>
    <property type="molecule type" value="Genomic_DNA"/>
</dbReference>
<dbReference type="Pfam" id="PF06841">
    <property type="entry name" value="Phage_T4_gp19"/>
    <property type="match status" value="1"/>
</dbReference>
<name>W4LBP4_9BACT</name>
<dbReference type="GO" id="GO:0005198">
    <property type="term" value="F:structural molecule activity"/>
    <property type="evidence" value="ECO:0007669"/>
    <property type="project" value="InterPro"/>
</dbReference>
<dbReference type="HOGENOM" id="CLU_101335_2_0_7"/>
<comment type="caution">
    <text evidence="1">The sequence shown here is derived from an EMBL/GenBank/DDBJ whole genome shotgun (WGS) entry which is preliminary data.</text>
</comment>